<dbReference type="AlphaFoldDB" id="A0A9P4SJ23"/>
<feature type="compositionally biased region" description="Low complexity" evidence="1">
    <location>
        <begin position="8"/>
        <end position="31"/>
    </location>
</feature>
<keyword evidence="2" id="KW-0812">Transmembrane</keyword>
<dbReference type="EMBL" id="MU006089">
    <property type="protein sequence ID" value="KAF2842707.1"/>
    <property type="molecule type" value="Genomic_DNA"/>
</dbReference>
<keyword evidence="2" id="KW-0472">Membrane</keyword>
<evidence type="ECO:0000256" key="2">
    <source>
        <dbReference type="SAM" id="Phobius"/>
    </source>
</evidence>
<sequence>MHSRRNPSLTISSTSSLSVGSSHSLLSPRISSSRESRGLLSPSPPPSPALPSLIPRHGKRPIPRSQTWNLIKLLLTTCVVVVLAWLGIRSYTSSKTMTAPVPAEGEQGDYEMVGDSSLPRDPSVVMVADKNGKPKWTVSIPQNVGFPLRPTQYAELCSQTMEMSHHMTEATGKKLNKRHKGYYFKDPSFVDILEAEEQGFLPPYQQSLVSDDHGAGENGAKVCNSSLTFVLETSDAGLGNTLLGLWMSYGLAQKEGRAFFVDDTRWAYGNYSTYFAPVPQQSCTPPPASHILPCPHTARHLVISAATYRHHFGHAFQEQFEDAHKMEVQRQQKIFTFLRAGYETLFKLPPDDAAYVEQRVKQIYAPVREKGGIAIGLHIRRGDKHPYEYQYSKDYLPLTRYVDAARDMLIAYFEADGPPSPIGNIGGRPSALDAELASITVLASDDPDVYVAPETSATKRAQDRIVLASKKTLEAASSKTHGSAKKPFVDDVSGWEGGFYHDVFWGLGRSAKWSVAHQAHSSPPSSSAVSAPVDERVPEPIMHLRSLVGRSYLLDLAVLSRADGVVCGVSAVGCRVLGVMKGWSDVGEEGGGWRNVDGEFEWRGLEWK</sequence>
<dbReference type="OrthoDB" id="2392789at2759"/>
<evidence type="ECO:0000256" key="1">
    <source>
        <dbReference type="SAM" id="MobiDB-lite"/>
    </source>
</evidence>
<feature type="region of interest" description="Disordered" evidence="1">
    <location>
        <begin position="1"/>
        <end position="58"/>
    </location>
</feature>
<comment type="caution">
    <text evidence="3">The sequence shown here is derived from an EMBL/GenBank/DDBJ whole genome shotgun (WGS) entry which is preliminary data.</text>
</comment>
<dbReference type="GO" id="GO:0046921">
    <property type="term" value="F:alpha-(1-&gt;6)-fucosyltransferase activity"/>
    <property type="evidence" value="ECO:0007669"/>
    <property type="project" value="TreeGrafter"/>
</dbReference>
<organism evidence="3 4">
    <name type="scientific">Patellaria atrata CBS 101060</name>
    <dbReference type="NCBI Taxonomy" id="1346257"/>
    <lineage>
        <taxon>Eukaryota</taxon>
        <taxon>Fungi</taxon>
        <taxon>Dikarya</taxon>
        <taxon>Ascomycota</taxon>
        <taxon>Pezizomycotina</taxon>
        <taxon>Dothideomycetes</taxon>
        <taxon>Dothideomycetes incertae sedis</taxon>
        <taxon>Patellariales</taxon>
        <taxon>Patellariaceae</taxon>
        <taxon>Patellaria</taxon>
    </lineage>
</organism>
<dbReference type="Proteomes" id="UP000799429">
    <property type="component" value="Unassembled WGS sequence"/>
</dbReference>
<gene>
    <name evidence="3" type="ORF">M501DRAFT_926522</name>
</gene>
<dbReference type="PANTHER" id="PTHR13132">
    <property type="entry name" value="ALPHA- 1,6 -FUCOSYLTRANSFERASE"/>
    <property type="match status" value="1"/>
</dbReference>
<reference evidence="3" key="1">
    <citation type="journal article" date="2020" name="Stud. Mycol.">
        <title>101 Dothideomycetes genomes: a test case for predicting lifestyles and emergence of pathogens.</title>
        <authorList>
            <person name="Haridas S."/>
            <person name="Albert R."/>
            <person name="Binder M."/>
            <person name="Bloem J."/>
            <person name="Labutti K."/>
            <person name="Salamov A."/>
            <person name="Andreopoulos B."/>
            <person name="Baker S."/>
            <person name="Barry K."/>
            <person name="Bills G."/>
            <person name="Bluhm B."/>
            <person name="Cannon C."/>
            <person name="Castanera R."/>
            <person name="Culley D."/>
            <person name="Daum C."/>
            <person name="Ezra D."/>
            <person name="Gonzalez J."/>
            <person name="Henrissat B."/>
            <person name="Kuo A."/>
            <person name="Liang C."/>
            <person name="Lipzen A."/>
            <person name="Lutzoni F."/>
            <person name="Magnuson J."/>
            <person name="Mondo S."/>
            <person name="Nolan M."/>
            <person name="Ohm R."/>
            <person name="Pangilinan J."/>
            <person name="Park H.-J."/>
            <person name="Ramirez L."/>
            <person name="Alfaro M."/>
            <person name="Sun H."/>
            <person name="Tritt A."/>
            <person name="Yoshinaga Y."/>
            <person name="Zwiers L.-H."/>
            <person name="Turgeon B."/>
            <person name="Goodwin S."/>
            <person name="Spatafora J."/>
            <person name="Crous P."/>
            <person name="Grigoriev I."/>
        </authorList>
    </citation>
    <scope>NUCLEOTIDE SEQUENCE</scope>
    <source>
        <strain evidence="3">CBS 101060</strain>
    </source>
</reference>
<keyword evidence="2" id="KW-1133">Transmembrane helix</keyword>
<evidence type="ECO:0000313" key="3">
    <source>
        <dbReference type="EMBL" id="KAF2842707.1"/>
    </source>
</evidence>
<feature type="transmembrane region" description="Helical" evidence="2">
    <location>
        <begin position="69"/>
        <end position="88"/>
    </location>
</feature>
<name>A0A9P4SJ23_9PEZI</name>
<dbReference type="PANTHER" id="PTHR13132:SF29">
    <property type="entry name" value="ALPHA-(1,6)-FUCOSYLTRANSFERASE"/>
    <property type="match status" value="1"/>
</dbReference>
<dbReference type="GO" id="GO:0006487">
    <property type="term" value="P:protein N-linked glycosylation"/>
    <property type="evidence" value="ECO:0007669"/>
    <property type="project" value="TreeGrafter"/>
</dbReference>
<keyword evidence="4" id="KW-1185">Reference proteome</keyword>
<evidence type="ECO:0000313" key="4">
    <source>
        <dbReference type="Proteomes" id="UP000799429"/>
    </source>
</evidence>
<proteinExistence type="predicted"/>
<accession>A0A9P4SJ23</accession>
<protein>
    <submittedName>
        <fullName evidence="3">Uncharacterized protein</fullName>
    </submittedName>
</protein>